<proteinExistence type="predicted"/>
<comment type="caution">
    <text evidence="2">The sequence shown here is derived from an EMBL/GenBank/DDBJ whole genome shotgun (WGS) entry which is preliminary data.</text>
</comment>
<sequence>MTASNQSLTDNIIQAIGDNIEIVKNLSSKYLDPVSQAEYGLEVLKLVSQVEATVASVNKTAGQYNSLVNNQTNKQIQEYVEEMVTLLLNHQIACENVIGPMIISYNNRCNEIGETSAVKSNIDIIYGACESSSSSSNNTPESDDNDANNDSHEATLSQASENLANKLEPQTIFDRFQIFTNELIAYTECRFSNNNNSQCNRLYFHCHTNGDNTIKQSGSENGGSDGAIVDGKEFADLVCGVLYNCQDTVARVGICLAALNMFIDLKTHGCERDVDQSKCKKILDRVVNIPYFELSWKIPSSE</sequence>
<gene>
    <name evidence="2" type="ORF">H4219_005856</name>
</gene>
<accession>A0A9W8DP78</accession>
<keyword evidence="3" id="KW-1185">Reference proteome</keyword>
<evidence type="ECO:0000256" key="1">
    <source>
        <dbReference type="SAM" id="MobiDB-lite"/>
    </source>
</evidence>
<reference evidence="2" key="1">
    <citation type="submission" date="2022-07" db="EMBL/GenBank/DDBJ databases">
        <title>Phylogenomic reconstructions and comparative analyses of Kickxellomycotina fungi.</title>
        <authorList>
            <person name="Reynolds N.K."/>
            <person name="Stajich J.E."/>
            <person name="Barry K."/>
            <person name="Grigoriev I.V."/>
            <person name="Crous P."/>
            <person name="Smith M.E."/>
        </authorList>
    </citation>
    <scope>NUCLEOTIDE SEQUENCE</scope>
    <source>
        <strain evidence="2">NBRC 100468</strain>
    </source>
</reference>
<name>A0A9W8DP78_9FUNG</name>
<dbReference type="Proteomes" id="UP001150538">
    <property type="component" value="Unassembled WGS sequence"/>
</dbReference>
<dbReference type="EMBL" id="JANBPU010000419">
    <property type="protein sequence ID" value="KAJ1911700.1"/>
    <property type="molecule type" value="Genomic_DNA"/>
</dbReference>
<organism evidence="2 3">
    <name type="scientific">Mycoemilia scoparia</name>
    <dbReference type="NCBI Taxonomy" id="417184"/>
    <lineage>
        <taxon>Eukaryota</taxon>
        <taxon>Fungi</taxon>
        <taxon>Fungi incertae sedis</taxon>
        <taxon>Zoopagomycota</taxon>
        <taxon>Kickxellomycotina</taxon>
        <taxon>Kickxellomycetes</taxon>
        <taxon>Kickxellales</taxon>
        <taxon>Kickxellaceae</taxon>
        <taxon>Mycoemilia</taxon>
    </lineage>
</organism>
<protein>
    <submittedName>
        <fullName evidence="2">Uncharacterized protein</fullName>
    </submittedName>
</protein>
<dbReference type="AlphaFoldDB" id="A0A9W8DP78"/>
<evidence type="ECO:0000313" key="3">
    <source>
        <dbReference type="Proteomes" id="UP001150538"/>
    </source>
</evidence>
<feature type="region of interest" description="Disordered" evidence="1">
    <location>
        <begin position="131"/>
        <end position="153"/>
    </location>
</feature>
<evidence type="ECO:0000313" key="2">
    <source>
        <dbReference type="EMBL" id="KAJ1911700.1"/>
    </source>
</evidence>